<name>A0A226HIW5_9FLAO</name>
<gene>
    <name evidence="4" type="ORF">B0A66_05410</name>
</gene>
<dbReference type="AlphaFoldDB" id="A0A226HIW5"/>
<evidence type="ECO:0000313" key="4">
    <source>
        <dbReference type="EMBL" id="OXA94115.1"/>
    </source>
</evidence>
<dbReference type="Gene3D" id="2.40.50.100">
    <property type="match status" value="1"/>
</dbReference>
<dbReference type="GO" id="GO:0015689">
    <property type="term" value="P:molybdate ion transport"/>
    <property type="evidence" value="ECO:0007669"/>
    <property type="project" value="InterPro"/>
</dbReference>
<evidence type="ECO:0000313" key="5">
    <source>
        <dbReference type="Proteomes" id="UP000198345"/>
    </source>
</evidence>
<keyword evidence="5" id="KW-1185">Reference proteome</keyword>
<dbReference type="InterPro" id="IPR008995">
    <property type="entry name" value="Mo/tungstate-bd_C_term_dom"/>
</dbReference>
<dbReference type="EMBL" id="MUGW01000010">
    <property type="protein sequence ID" value="OXA94115.1"/>
    <property type="molecule type" value="Genomic_DNA"/>
</dbReference>
<dbReference type="OrthoDB" id="8719578at2"/>
<keyword evidence="1 2" id="KW-0500">Molybdenum</keyword>
<evidence type="ECO:0000259" key="3">
    <source>
        <dbReference type="PROSITE" id="PS51866"/>
    </source>
</evidence>
<feature type="domain" description="Mop" evidence="3">
    <location>
        <begin position="67"/>
        <end position="132"/>
    </location>
</feature>
<dbReference type="InterPro" id="IPR005116">
    <property type="entry name" value="Transp-assoc_OB_typ1"/>
</dbReference>
<dbReference type="SUPFAM" id="SSF50331">
    <property type="entry name" value="MOP-like"/>
    <property type="match status" value="1"/>
</dbReference>
<dbReference type="InterPro" id="IPR004606">
    <property type="entry name" value="Mop_domain"/>
</dbReference>
<accession>A0A226HIW5</accession>
<evidence type="ECO:0000256" key="2">
    <source>
        <dbReference type="PROSITE-ProRule" id="PRU01213"/>
    </source>
</evidence>
<reference evidence="4 5" key="1">
    <citation type="submission" date="2016-11" db="EMBL/GenBank/DDBJ databases">
        <title>Whole genomes of Flavobacteriaceae.</title>
        <authorList>
            <person name="Stine C."/>
            <person name="Li C."/>
            <person name="Tadesse D."/>
        </authorList>
    </citation>
    <scope>NUCLEOTIDE SEQUENCE [LARGE SCALE GENOMIC DNA]</scope>
    <source>
        <strain evidence="4 5">DSM 18292</strain>
    </source>
</reference>
<comment type="caution">
    <text evidence="4">The sequence shown here is derived from an EMBL/GenBank/DDBJ whole genome shotgun (WGS) entry which is preliminary data.</text>
</comment>
<dbReference type="Proteomes" id="UP000198345">
    <property type="component" value="Unassembled WGS sequence"/>
</dbReference>
<dbReference type="RefSeq" id="WP_089048838.1">
    <property type="nucleotide sequence ID" value="NZ_FXTV01000016.1"/>
</dbReference>
<protein>
    <recommendedName>
        <fullName evidence="3">Mop domain-containing protein</fullName>
    </recommendedName>
</protein>
<dbReference type="PROSITE" id="PS51866">
    <property type="entry name" value="MOP"/>
    <property type="match status" value="1"/>
</dbReference>
<proteinExistence type="predicted"/>
<evidence type="ECO:0000256" key="1">
    <source>
        <dbReference type="ARBA" id="ARBA00022505"/>
    </source>
</evidence>
<sequence length="134" mass="14662">MNVLQGIITEIKSHEGLSLVKVKANDFVFSSIVLDTPETAGYLKLDNVVKIIFKETEVIISTALNPNISIQNQLLCRVESIKKGVILSQVTLMAGKQTIESIITTNACEQLALHENDNVMALIKTNEVSLSAHD</sequence>
<organism evidence="4 5">
    <name type="scientific">Flavobacterium hercynium</name>
    <dbReference type="NCBI Taxonomy" id="387094"/>
    <lineage>
        <taxon>Bacteria</taxon>
        <taxon>Pseudomonadati</taxon>
        <taxon>Bacteroidota</taxon>
        <taxon>Flavobacteriia</taxon>
        <taxon>Flavobacteriales</taxon>
        <taxon>Flavobacteriaceae</taxon>
        <taxon>Flavobacterium</taxon>
    </lineage>
</organism>
<dbReference type="Pfam" id="PF03459">
    <property type="entry name" value="TOBE"/>
    <property type="match status" value="1"/>
</dbReference>